<dbReference type="GO" id="GO:0009432">
    <property type="term" value="P:SOS response"/>
    <property type="evidence" value="ECO:0007669"/>
    <property type="project" value="UniProtKB-KW"/>
</dbReference>
<dbReference type="PROSITE" id="PS50943">
    <property type="entry name" value="HTH_CROC1"/>
    <property type="match status" value="1"/>
</dbReference>
<dbReference type="GO" id="GO:0006355">
    <property type="term" value="P:regulation of DNA-templated transcription"/>
    <property type="evidence" value="ECO:0007669"/>
    <property type="project" value="InterPro"/>
</dbReference>
<evidence type="ECO:0000256" key="3">
    <source>
        <dbReference type="ARBA" id="ARBA00022801"/>
    </source>
</evidence>
<dbReference type="CDD" id="cd06529">
    <property type="entry name" value="S24_LexA-like"/>
    <property type="match status" value="1"/>
</dbReference>
<keyword evidence="2" id="KW-0227">DNA damage</keyword>
<keyword evidence="4" id="KW-0068">Autocatalytic cleavage</keyword>
<protein>
    <submittedName>
        <fullName evidence="8">LexA repressor</fullName>
    </submittedName>
</protein>
<reference evidence="8" key="1">
    <citation type="journal article" date="2021" name="Proc. Natl. Acad. Sci. U.S.A.">
        <title>A Catalog of Tens of Thousands of Viruses from Human Metagenomes Reveals Hidden Associations with Chronic Diseases.</title>
        <authorList>
            <person name="Tisza M.J."/>
            <person name="Buck C.B."/>
        </authorList>
    </citation>
    <scope>NUCLEOTIDE SEQUENCE</scope>
    <source>
        <strain evidence="8">CtM3g2</strain>
    </source>
</reference>
<dbReference type="InterPro" id="IPR015927">
    <property type="entry name" value="Peptidase_S24_S26A/B/C"/>
</dbReference>
<dbReference type="PANTHER" id="PTHR33516">
    <property type="entry name" value="LEXA REPRESSOR"/>
    <property type="match status" value="1"/>
</dbReference>
<dbReference type="GO" id="GO:0006281">
    <property type="term" value="P:DNA repair"/>
    <property type="evidence" value="ECO:0007669"/>
    <property type="project" value="UniProtKB-KW"/>
</dbReference>
<dbReference type="Pfam" id="PF01381">
    <property type="entry name" value="HTH_3"/>
    <property type="match status" value="1"/>
</dbReference>
<comment type="similarity">
    <text evidence="1">Belongs to the peptidase S24 family.</text>
</comment>
<dbReference type="SUPFAM" id="SSF51306">
    <property type="entry name" value="LexA/Signal peptidase"/>
    <property type="match status" value="1"/>
</dbReference>
<dbReference type="InterPro" id="IPR036286">
    <property type="entry name" value="LexA/Signal_pep-like_sf"/>
</dbReference>
<evidence type="ECO:0000256" key="2">
    <source>
        <dbReference type="ARBA" id="ARBA00022763"/>
    </source>
</evidence>
<accession>A0A8S5LU25</accession>
<keyword evidence="3" id="KW-0378">Hydrolase</keyword>
<dbReference type="Gene3D" id="2.10.109.10">
    <property type="entry name" value="Umud Fragment, subunit A"/>
    <property type="match status" value="1"/>
</dbReference>
<evidence type="ECO:0000256" key="5">
    <source>
        <dbReference type="ARBA" id="ARBA00023204"/>
    </source>
</evidence>
<proteinExistence type="inferred from homology"/>
<keyword evidence="6" id="KW-0742">SOS response</keyword>
<evidence type="ECO:0000256" key="6">
    <source>
        <dbReference type="ARBA" id="ARBA00023236"/>
    </source>
</evidence>
<evidence type="ECO:0000256" key="1">
    <source>
        <dbReference type="ARBA" id="ARBA00007484"/>
    </source>
</evidence>
<evidence type="ECO:0000259" key="7">
    <source>
        <dbReference type="PROSITE" id="PS50943"/>
    </source>
</evidence>
<evidence type="ECO:0000256" key="4">
    <source>
        <dbReference type="ARBA" id="ARBA00022813"/>
    </source>
</evidence>
<dbReference type="SUPFAM" id="SSF47413">
    <property type="entry name" value="lambda repressor-like DNA-binding domains"/>
    <property type="match status" value="1"/>
</dbReference>
<dbReference type="Gene3D" id="1.10.260.40">
    <property type="entry name" value="lambda repressor-like DNA-binding domains"/>
    <property type="match status" value="1"/>
</dbReference>
<evidence type="ECO:0000313" key="8">
    <source>
        <dbReference type="EMBL" id="DAD73508.1"/>
    </source>
</evidence>
<dbReference type="Pfam" id="PF00717">
    <property type="entry name" value="Peptidase_S24"/>
    <property type="match status" value="1"/>
</dbReference>
<dbReference type="GO" id="GO:0003677">
    <property type="term" value="F:DNA binding"/>
    <property type="evidence" value="ECO:0007669"/>
    <property type="project" value="InterPro"/>
</dbReference>
<dbReference type="InterPro" id="IPR039418">
    <property type="entry name" value="LexA-like"/>
</dbReference>
<dbReference type="PRINTS" id="PR00726">
    <property type="entry name" value="LEXASERPTASE"/>
</dbReference>
<keyword evidence="5" id="KW-0234">DNA repair</keyword>
<organism evidence="8">
    <name type="scientific">Siphoviridae sp. ctM3g2</name>
    <dbReference type="NCBI Taxonomy" id="2826255"/>
    <lineage>
        <taxon>Viruses</taxon>
        <taxon>Duplodnaviria</taxon>
        <taxon>Heunggongvirae</taxon>
        <taxon>Uroviricota</taxon>
        <taxon>Caudoviricetes</taxon>
    </lineage>
</organism>
<dbReference type="GO" id="GO:0016787">
    <property type="term" value="F:hydrolase activity"/>
    <property type="evidence" value="ECO:0007669"/>
    <property type="project" value="UniProtKB-KW"/>
</dbReference>
<dbReference type="EMBL" id="BK014738">
    <property type="protein sequence ID" value="DAD73508.1"/>
    <property type="molecule type" value="Genomic_DNA"/>
</dbReference>
<feature type="domain" description="HTH cro/C1-type" evidence="7">
    <location>
        <begin position="1"/>
        <end position="39"/>
    </location>
</feature>
<dbReference type="InterPro" id="IPR001387">
    <property type="entry name" value="Cro/C1-type_HTH"/>
</dbReference>
<dbReference type="PANTHER" id="PTHR33516:SF2">
    <property type="entry name" value="LEXA REPRESSOR-RELATED"/>
    <property type="match status" value="1"/>
</dbReference>
<name>A0A8S5LU25_9CAUD</name>
<sequence>MIGESKQTVYKYESGLVSNIPSDKVELIAKALRVQPEWIMGWDVSSSPIPPGFIPLPKTYKVPLVGRIACGTPITAEENLEGYVDVPVDRQVDFALLCEGDSMVDAGIKNGDAVYIRKQPTVENGQIAAVRINGEATLKRVYINGNTMVLQPANASYPPFTYSLSDLEDVAIEGLAVGFTHWF</sequence>
<dbReference type="InterPro" id="IPR050077">
    <property type="entry name" value="LexA_repressor"/>
</dbReference>
<dbReference type="InterPro" id="IPR010982">
    <property type="entry name" value="Lambda_DNA-bd_dom_sf"/>
</dbReference>
<dbReference type="InterPro" id="IPR006197">
    <property type="entry name" value="Peptidase_S24_LexA"/>
</dbReference>